<dbReference type="GO" id="GO:0052906">
    <property type="term" value="F:tRNA (guanine(37)-N1)-methyltransferase activity"/>
    <property type="evidence" value="ECO:0007669"/>
    <property type="project" value="UniProtKB-EC"/>
</dbReference>
<dbReference type="Gene3D" id="1.10.1270.20">
    <property type="entry name" value="tRNA(m1g37)methyltransferase, domain 2"/>
    <property type="match status" value="1"/>
</dbReference>
<feature type="binding site" evidence="15">
    <location>
        <begin position="147"/>
        <end position="152"/>
    </location>
    <ligand>
        <name>S-adenosyl-L-methionine</name>
        <dbReference type="ChEBI" id="CHEBI:59789"/>
    </ligand>
</feature>
<dbReference type="Gene3D" id="3.40.630.30">
    <property type="match status" value="1"/>
</dbReference>
<organism evidence="17 18">
    <name type="scientific">Trueperella bonasi</name>
    <dbReference type="NCBI Taxonomy" id="312286"/>
    <lineage>
        <taxon>Bacteria</taxon>
        <taxon>Bacillati</taxon>
        <taxon>Actinomycetota</taxon>
        <taxon>Actinomycetes</taxon>
        <taxon>Actinomycetales</taxon>
        <taxon>Actinomycetaceae</taxon>
        <taxon>Trueperella</taxon>
    </lineage>
</organism>
<dbReference type="Pfam" id="PF00583">
    <property type="entry name" value="Acetyltransf_1"/>
    <property type="match status" value="1"/>
</dbReference>
<dbReference type="PANTHER" id="PTHR46417">
    <property type="entry name" value="TRNA (GUANINE-N(1)-)-METHYLTRANSFERASE"/>
    <property type="match status" value="1"/>
</dbReference>
<evidence type="ECO:0000256" key="7">
    <source>
        <dbReference type="ARBA" id="ARBA00022490"/>
    </source>
</evidence>
<dbReference type="SUPFAM" id="SSF75217">
    <property type="entry name" value="alpha/beta knot"/>
    <property type="match status" value="1"/>
</dbReference>
<evidence type="ECO:0000256" key="4">
    <source>
        <dbReference type="ARBA" id="ARBA00011738"/>
    </source>
</evidence>
<dbReference type="RefSeq" id="WP_307683114.1">
    <property type="nucleotide sequence ID" value="NZ_JAUSQX010000001.1"/>
</dbReference>
<dbReference type="InterPro" id="IPR029028">
    <property type="entry name" value="Alpha/beta_knot_MTases"/>
</dbReference>
<dbReference type="NCBIfam" id="NF000648">
    <property type="entry name" value="PRK00026.1"/>
    <property type="match status" value="1"/>
</dbReference>
<dbReference type="InterPro" id="IPR023148">
    <property type="entry name" value="tRNA_m1G_MeTrfase_C_sf"/>
</dbReference>
<comment type="caution">
    <text evidence="17">The sequence shown here is derived from an EMBL/GenBank/DDBJ whole genome shotgun (WGS) entry which is preliminary data.</text>
</comment>
<evidence type="ECO:0000313" key="17">
    <source>
        <dbReference type="EMBL" id="MDP9806930.1"/>
    </source>
</evidence>
<comment type="function">
    <text evidence="1 15">Specifically methylates guanosine-37 in various tRNAs.</text>
</comment>
<dbReference type="InterPro" id="IPR002649">
    <property type="entry name" value="tRNA_m1G_MeTrfase_TrmD"/>
</dbReference>
<evidence type="ECO:0000256" key="1">
    <source>
        <dbReference type="ARBA" id="ARBA00002634"/>
    </source>
</evidence>
<accession>A0ABT9NHQ2</accession>
<evidence type="ECO:0000256" key="8">
    <source>
        <dbReference type="ARBA" id="ARBA00022603"/>
    </source>
</evidence>
<dbReference type="Gene3D" id="3.40.1280.10">
    <property type="match status" value="1"/>
</dbReference>
<evidence type="ECO:0000313" key="18">
    <source>
        <dbReference type="Proteomes" id="UP001243212"/>
    </source>
</evidence>
<dbReference type="InterPro" id="IPR029026">
    <property type="entry name" value="tRNA_m1G_MTases_N"/>
</dbReference>
<keyword evidence="18" id="KW-1185">Reference proteome</keyword>
<comment type="similarity">
    <text evidence="3 15">Belongs to the RNA methyltransferase TrmD family.</text>
</comment>
<evidence type="ECO:0000256" key="5">
    <source>
        <dbReference type="ARBA" id="ARBA00012807"/>
    </source>
</evidence>
<evidence type="ECO:0000256" key="10">
    <source>
        <dbReference type="ARBA" id="ARBA00022691"/>
    </source>
</evidence>
<evidence type="ECO:0000256" key="15">
    <source>
        <dbReference type="HAMAP-Rule" id="MF_00605"/>
    </source>
</evidence>
<comment type="subcellular location">
    <subcellularLocation>
        <location evidence="2 15">Cytoplasm</location>
    </subcellularLocation>
</comment>
<keyword evidence="8 15" id="KW-0489">Methyltransferase</keyword>
<keyword evidence="7 15" id="KW-0963">Cytoplasm</keyword>
<dbReference type="EC" id="2.1.1.228" evidence="5 15"/>
<proteinExistence type="inferred from homology"/>
<evidence type="ECO:0000256" key="11">
    <source>
        <dbReference type="ARBA" id="ARBA00022694"/>
    </source>
</evidence>
<dbReference type="Pfam" id="PF01746">
    <property type="entry name" value="tRNA_m1G_MT"/>
    <property type="match status" value="1"/>
</dbReference>
<keyword evidence="10 15" id="KW-0949">S-adenosyl-L-methionine</keyword>
<keyword evidence="9 15" id="KW-0808">Transferase</keyword>
<dbReference type="NCBIfam" id="TIGR00088">
    <property type="entry name" value="trmD"/>
    <property type="match status" value="1"/>
</dbReference>
<reference evidence="17 18" key="1">
    <citation type="submission" date="2023-07" db="EMBL/GenBank/DDBJ databases">
        <title>Sequencing the genomes of 1000 actinobacteria strains.</title>
        <authorList>
            <person name="Klenk H.-P."/>
        </authorList>
    </citation>
    <scope>NUCLEOTIDE SEQUENCE [LARGE SCALE GENOMIC DNA]</scope>
    <source>
        <strain evidence="17 18">DSM 17163</strain>
    </source>
</reference>
<dbReference type="InterPro" id="IPR016181">
    <property type="entry name" value="Acyl_CoA_acyltransferase"/>
</dbReference>
<dbReference type="InterPro" id="IPR016009">
    <property type="entry name" value="tRNA_MeTrfase_TRMD/TRM10"/>
</dbReference>
<dbReference type="InterPro" id="IPR000182">
    <property type="entry name" value="GNAT_dom"/>
</dbReference>
<feature type="domain" description="N-acetyltransferase" evidence="16">
    <location>
        <begin position="270"/>
        <end position="459"/>
    </location>
</feature>
<gene>
    <name evidence="15" type="primary">trmD</name>
    <name evidence="17" type="ORF">J2S70_001512</name>
</gene>
<dbReference type="EMBL" id="JAUSQX010000001">
    <property type="protein sequence ID" value="MDP9806930.1"/>
    <property type="molecule type" value="Genomic_DNA"/>
</dbReference>
<evidence type="ECO:0000256" key="9">
    <source>
        <dbReference type="ARBA" id="ARBA00022679"/>
    </source>
</evidence>
<comment type="subunit">
    <text evidence="4 15">Homodimer.</text>
</comment>
<feature type="binding site" evidence="15">
    <location>
        <position position="122"/>
    </location>
    <ligand>
        <name>S-adenosyl-L-methionine</name>
        <dbReference type="ChEBI" id="CHEBI:59789"/>
    </ligand>
</feature>
<sequence length="462" mass="50378">MRFDIISVFPDFFSVLDLSLVGKARERGLIAVQAHDLREWTTDAHRTVDDTPCGGGAGMVMKADVWAEAIDDILGAADGETPGTAVEPRRTVLAIPTPAGQQLTQDDCWDLADADHLIIACGRYEGIDARVGQYYRQVGIEVFEYSLGDYVLNGGEVAATALVEAVSRLVPGMVGNPDSLREESHGENGLLEYPIYTRPTEFRGLEVPQVLTSGDHGRVARWRRDRALELTATRRPDMIAALDPSQLNKKDRAKLAELGWIFGESGALAVVVDEAKPEEAAQVAELAARLFPDACPPGMKDEDIAEFVAGNVSERHFTDFIADPNCIVLVARIGEQIVGYSLSIIPRDGEVHEGAPVEAVLQKPRKGPLIYLSKMYIAPRWRGSGLFDVLMQNTLNAAARAVKGRVDAAERPYVWLGTNIGNKRAIRAYKRAGFSIVGEREFMVGEQANTDVTLAIAVDVPK</sequence>
<evidence type="ECO:0000256" key="2">
    <source>
        <dbReference type="ARBA" id="ARBA00004496"/>
    </source>
</evidence>
<comment type="catalytic activity">
    <reaction evidence="14 15">
        <text>guanosine(37) in tRNA + S-adenosyl-L-methionine = N(1)-methylguanosine(37) in tRNA + S-adenosyl-L-homocysteine + H(+)</text>
        <dbReference type="Rhea" id="RHEA:36899"/>
        <dbReference type="Rhea" id="RHEA-COMP:10145"/>
        <dbReference type="Rhea" id="RHEA-COMP:10147"/>
        <dbReference type="ChEBI" id="CHEBI:15378"/>
        <dbReference type="ChEBI" id="CHEBI:57856"/>
        <dbReference type="ChEBI" id="CHEBI:59789"/>
        <dbReference type="ChEBI" id="CHEBI:73542"/>
        <dbReference type="ChEBI" id="CHEBI:74269"/>
        <dbReference type="EC" id="2.1.1.228"/>
    </reaction>
</comment>
<evidence type="ECO:0000259" key="16">
    <source>
        <dbReference type="PROSITE" id="PS51186"/>
    </source>
</evidence>
<dbReference type="CDD" id="cd18080">
    <property type="entry name" value="TrmD-like"/>
    <property type="match status" value="1"/>
</dbReference>
<dbReference type="PROSITE" id="PS51186">
    <property type="entry name" value="GNAT"/>
    <property type="match status" value="1"/>
</dbReference>
<protein>
    <recommendedName>
        <fullName evidence="6 15">tRNA (guanine-N(1)-)-methyltransferase</fullName>
        <ecNumber evidence="5 15">2.1.1.228</ecNumber>
    </recommendedName>
    <alternativeName>
        <fullName evidence="12 15">M1G-methyltransferase</fullName>
    </alternativeName>
    <alternativeName>
        <fullName evidence="13 15">tRNA [GM37] methyltransferase</fullName>
    </alternativeName>
</protein>
<dbReference type="SUPFAM" id="SSF55729">
    <property type="entry name" value="Acyl-CoA N-acyltransferases (Nat)"/>
    <property type="match status" value="1"/>
</dbReference>
<name>A0ABT9NHQ2_9ACTO</name>
<dbReference type="Proteomes" id="UP001243212">
    <property type="component" value="Unassembled WGS sequence"/>
</dbReference>
<evidence type="ECO:0000256" key="12">
    <source>
        <dbReference type="ARBA" id="ARBA00029736"/>
    </source>
</evidence>
<dbReference type="HAMAP" id="MF_00605">
    <property type="entry name" value="TrmD"/>
    <property type="match status" value="1"/>
</dbReference>
<keyword evidence="11 15" id="KW-0819">tRNA processing</keyword>
<evidence type="ECO:0000256" key="3">
    <source>
        <dbReference type="ARBA" id="ARBA00007630"/>
    </source>
</evidence>
<evidence type="ECO:0000256" key="6">
    <source>
        <dbReference type="ARBA" id="ARBA00014679"/>
    </source>
</evidence>
<evidence type="ECO:0000256" key="13">
    <source>
        <dbReference type="ARBA" id="ARBA00033392"/>
    </source>
</evidence>
<dbReference type="PANTHER" id="PTHR46417:SF1">
    <property type="entry name" value="TRNA (GUANINE-N(1)-)-METHYLTRANSFERASE"/>
    <property type="match status" value="1"/>
</dbReference>
<evidence type="ECO:0000256" key="14">
    <source>
        <dbReference type="ARBA" id="ARBA00047783"/>
    </source>
</evidence>
<dbReference type="GO" id="GO:0032259">
    <property type="term" value="P:methylation"/>
    <property type="evidence" value="ECO:0007669"/>
    <property type="project" value="UniProtKB-KW"/>
</dbReference>